<feature type="domain" description="Mur ligase central" evidence="20">
    <location>
        <begin position="118"/>
        <end position="292"/>
    </location>
</feature>
<dbReference type="KEGG" id="pce:PECL_805"/>
<evidence type="ECO:0000256" key="16">
    <source>
        <dbReference type="ARBA" id="ARBA00047632"/>
    </source>
</evidence>
<evidence type="ECO:0000256" key="2">
    <source>
        <dbReference type="ARBA" id="ARBA00004496"/>
    </source>
</evidence>
<dbReference type="EC" id="6.3.2.9" evidence="5 17"/>
<evidence type="ECO:0000256" key="10">
    <source>
        <dbReference type="ARBA" id="ARBA00022840"/>
    </source>
</evidence>
<comment type="function">
    <text evidence="1 17 18">Cell wall formation. Catalyzes the addition of glutamate to the nucleotide precursor UDP-N-acetylmuramoyl-L-alanine (UMA).</text>
</comment>
<dbReference type="Pfam" id="PF02875">
    <property type="entry name" value="Mur_ligase_C"/>
    <property type="match status" value="1"/>
</dbReference>
<dbReference type="PANTHER" id="PTHR43692:SF1">
    <property type="entry name" value="UDP-N-ACETYLMURAMOYLALANINE--D-GLUTAMATE LIGASE"/>
    <property type="match status" value="1"/>
</dbReference>
<dbReference type="Proteomes" id="UP000005444">
    <property type="component" value="Chromosome"/>
</dbReference>
<dbReference type="STRING" id="701521.PECL_805"/>
<dbReference type="UniPathway" id="UPA00219"/>
<dbReference type="SUPFAM" id="SSF53244">
    <property type="entry name" value="MurD-like peptide ligases, peptide-binding domain"/>
    <property type="match status" value="1"/>
</dbReference>
<evidence type="ECO:0000256" key="7">
    <source>
        <dbReference type="ARBA" id="ARBA00022490"/>
    </source>
</evidence>
<name>G8PCU3_PEDCP</name>
<feature type="binding site" evidence="17">
    <location>
        <begin position="120"/>
        <end position="126"/>
    </location>
    <ligand>
        <name>ATP</name>
        <dbReference type="ChEBI" id="CHEBI:30616"/>
    </ligand>
</feature>
<evidence type="ECO:0000256" key="17">
    <source>
        <dbReference type="HAMAP-Rule" id="MF_00639"/>
    </source>
</evidence>
<accession>G8PCU3</accession>
<keyword evidence="17 18" id="KW-0132">Cell division</keyword>
<dbReference type="Gene3D" id="3.40.1190.10">
    <property type="entry name" value="Mur-like, catalytic domain"/>
    <property type="match status" value="1"/>
</dbReference>
<dbReference type="InterPro" id="IPR036615">
    <property type="entry name" value="Mur_ligase_C_dom_sf"/>
</dbReference>
<dbReference type="AlphaFoldDB" id="G8PCU3"/>
<comment type="subcellular location">
    <subcellularLocation>
        <location evidence="2 17 18">Cytoplasm</location>
    </subcellularLocation>
</comment>
<evidence type="ECO:0000256" key="11">
    <source>
        <dbReference type="ARBA" id="ARBA00022960"/>
    </source>
</evidence>
<evidence type="ECO:0000259" key="19">
    <source>
        <dbReference type="Pfam" id="PF02875"/>
    </source>
</evidence>
<dbReference type="Gene3D" id="3.90.190.20">
    <property type="entry name" value="Mur ligase, C-terminal domain"/>
    <property type="match status" value="1"/>
</dbReference>
<dbReference type="GO" id="GO:0051301">
    <property type="term" value="P:cell division"/>
    <property type="evidence" value="ECO:0007669"/>
    <property type="project" value="UniProtKB-KW"/>
</dbReference>
<evidence type="ECO:0000256" key="18">
    <source>
        <dbReference type="RuleBase" id="RU003664"/>
    </source>
</evidence>
<dbReference type="InterPro" id="IPR005762">
    <property type="entry name" value="MurD"/>
</dbReference>
<comment type="catalytic activity">
    <reaction evidence="16 17 18">
        <text>UDP-N-acetyl-alpha-D-muramoyl-L-alanine + D-glutamate + ATP = UDP-N-acetyl-alpha-D-muramoyl-L-alanyl-D-glutamate + ADP + phosphate + H(+)</text>
        <dbReference type="Rhea" id="RHEA:16429"/>
        <dbReference type="ChEBI" id="CHEBI:15378"/>
        <dbReference type="ChEBI" id="CHEBI:29986"/>
        <dbReference type="ChEBI" id="CHEBI:30616"/>
        <dbReference type="ChEBI" id="CHEBI:43474"/>
        <dbReference type="ChEBI" id="CHEBI:83898"/>
        <dbReference type="ChEBI" id="CHEBI:83900"/>
        <dbReference type="ChEBI" id="CHEBI:456216"/>
        <dbReference type="EC" id="6.3.2.9"/>
    </reaction>
</comment>
<dbReference type="HAMAP" id="MF_00639">
    <property type="entry name" value="MurD"/>
    <property type="match status" value="1"/>
</dbReference>
<dbReference type="GO" id="GO:0009252">
    <property type="term" value="P:peptidoglycan biosynthetic process"/>
    <property type="evidence" value="ECO:0007669"/>
    <property type="project" value="UniProtKB-UniRule"/>
</dbReference>
<protein>
    <recommendedName>
        <fullName evidence="6 17">UDP-N-acetylmuramoylalanine--D-glutamate ligase</fullName>
        <ecNumber evidence="5 17">6.3.2.9</ecNumber>
    </recommendedName>
    <alternativeName>
        <fullName evidence="15 17">D-glutamic acid-adding enzyme</fullName>
    </alternativeName>
    <alternativeName>
        <fullName evidence="14 17">UDP-N-acetylmuramoyl-L-alanyl-D-glutamate synthetase</fullName>
    </alternativeName>
</protein>
<keyword evidence="17 18" id="KW-0131">Cell cycle</keyword>
<dbReference type="SUPFAM" id="SSF51984">
    <property type="entry name" value="MurCD N-terminal domain"/>
    <property type="match status" value="1"/>
</dbReference>
<dbReference type="Pfam" id="PF21799">
    <property type="entry name" value="MurD-like_N"/>
    <property type="match status" value="1"/>
</dbReference>
<evidence type="ECO:0000256" key="12">
    <source>
        <dbReference type="ARBA" id="ARBA00022984"/>
    </source>
</evidence>
<dbReference type="Pfam" id="PF08245">
    <property type="entry name" value="Mur_ligase_M"/>
    <property type="match status" value="1"/>
</dbReference>
<keyword evidence="12 17" id="KW-0573">Peptidoglycan synthesis</keyword>
<evidence type="ECO:0000256" key="1">
    <source>
        <dbReference type="ARBA" id="ARBA00002734"/>
    </source>
</evidence>
<evidence type="ECO:0000256" key="15">
    <source>
        <dbReference type="ARBA" id="ARBA00032324"/>
    </source>
</evidence>
<evidence type="ECO:0000256" key="13">
    <source>
        <dbReference type="ARBA" id="ARBA00023316"/>
    </source>
</evidence>
<comment type="pathway">
    <text evidence="3 17 18">Cell wall biogenesis; peptidoglycan biosynthesis.</text>
</comment>
<feature type="domain" description="Mur ligase C-terminal" evidence="19">
    <location>
        <begin position="314"/>
        <end position="426"/>
    </location>
</feature>
<dbReference type="eggNOG" id="COG0771">
    <property type="taxonomic scope" value="Bacteria"/>
</dbReference>
<dbReference type="EMBL" id="CP003137">
    <property type="protein sequence ID" value="AEV95078.1"/>
    <property type="molecule type" value="Genomic_DNA"/>
</dbReference>
<evidence type="ECO:0000256" key="6">
    <source>
        <dbReference type="ARBA" id="ARBA00015655"/>
    </source>
</evidence>
<dbReference type="InterPro" id="IPR036565">
    <property type="entry name" value="Mur-like_cat_sf"/>
</dbReference>
<evidence type="ECO:0000256" key="14">
    <source>
        <dbReference type="ARBA" id="ARBA00030398"/>
    </source>
</evidence>
<dbReference type="NCBIfam" id="TIGR01087">
    <property type="entry name" value="murD"/>
    <property type="match status" value="1"/>
</dbReference>
<evidence type="ECO:0000313" key="22">
    <source>
        <dbReference type="Proteomes" id="UP000005444"/>
    </source>
</evidence>
<evidence type="ECO:0000259" key="20">
    <source>
        <dbReference type="Pfam" id="PF08245"/>
    </source>
</evidence>
<dbReference type="GO" id="GO:0071555">
    <property type="term" value="P:cell wall organization"/>
    <property type="evidence" value="ECO:0007669"/>
    <property type="project" value="UniProtKB-KW"/>
</dbReference>
<evidence type="ECO:0000256" key="3">
    <source>
        <dbReference type="ARBA" id="ARBA00004752"/>
    </source>
</evidence>
<dbReference type="GO" id="GO:0008764">
    <property type="term" value="F:UDP-N-acetylmuramoylalanine-D-glutamate ligase activity"/>
    <property type="evidence" value="ECO:0007669"/>
    <property type="project" value="UniProtKB-UniRule"/>
</dbReference>
<sequence length="456" mass="50191">MKTISTYDDKNILVFGLAKSGFSAALLLQKLGANVFVTDGNKEQDPEMLKELDDLNIKYLLGNQDKSMLQTYKIDAIVKNPGVPYSNPVLVAALEDNILVISEPELAYQIMDAELIGITGSNGKTTVTTMINLLLNDGGFTSHLAGNIGIPATRVAQQAAKGEIVTMELSSFMLAGIDKLHPHIAVVNNIFSNHLDWHGTRDNYVRDKMRITENQTSNDFLVMNWDNPEWQELSTKSKAKVIPFSRKGLSHDGSYLENGKIFFKNEFVMDADKIGVPGDQNVENALAAIAVAKIKNVNNEVIKKVLSSFTGVNHRIQFVSKVNNRIFYNDSKATDIEATEVALQAFDSPIILIAGGLDRGDDYSRLASSMRNVKEIIVNGQTSDKMAKMATDAGIKEVKFSDKVADSVLTAFKDSTDGDIILLSPAAASWDQYKNFEVRGDEFIEVVNNLKDKVVD</sequence>
<dbReference type="SUPFAM" id="SSF53623">
    <property type="entry name" value="MurD-like peptide ligases, catalytic domain"/>
    <property type="match status" value="1"/>
</dbReference>
<dbReference type="GO" id="GO:0008360">
    <property type="term" value="P:regulation of cell shape"/>
    <property type="evidence" value="ECO:0007669"/>
    <property type="project" value="UniProtKB-KW"/>
</dbReference>
<dbReference type="InterPro" id="IPR004101">
    <property type="entry name" value="Mur_ligase_C"/>
</dbReference>
<evidence type="ECO:0000256" key="8">
    <source>
        <dbReference type="ARBA" id="ARBA00022598"/>
    </source>
</evidence>
<proteinExistence type="inferred from homology"/>
<evidence type="ECO:0000313" key="21">
    <source>
        <dbReference type="EMBL" id="AEV95078.1"/>
    </source>
</evidence>
<dbReference type="GO" id="GO:0005737">
    <property type="term" value="C:cytoplasm"/>
    <property type="evidence" value="ECO:0007669"/>
    <property type="project" value="UniProtKB-SubCell"/>
</dbReference>
<keyword evidence="8 17" id="KW-0436">Ligase</keyword>
<dbReference type="PATRIC" id="fig|701521.8.peg.757"/>
<dbReference type="RefSeq" id="WP_014215275.1">
    <property type="nucleotide sequence ID" value="NC_016605.1"/>
</dbReference>
<evidence type="ECO:0000256" key="9">
    <source>
        <dbReference type="ARBA" id="ARBA00022741"/>
    </source>
</evidence>
<evidence type="ECO:0000256" key="5">
    <source>
        <dbReference type="ARBA" id="ARBA00012212"/>
    </source>
</evidence>
<dbReference type="GO" id="GO:0005524">
    <property type="term" value="F:ATP binding"/>
    <property type="evidence" value="ECO:0007669"/>
    <property type="project" value="UniProtKB-UniRule"/>
</dbReference>
<keyword evidence="9 17" id="KW-0547">Nucleotide-binding</keyword>
<dbReference type="InterPro" id="IPR013221">
    <property type="entry name" value="Mur_ligase_cen"/>
</dbReference>
<keyword evidence="7 17" id="KW-0963">Cytoplasm</keyword>
<gene>
    <name evidence="17 21" type="primary">murD</name>
    <name evidence="21" type="ordered locus">PECL_805</name>
</gene>
<keyword evidence="10 17" id="KW-0067">ATP-binding</keyword>
<dbReference type="HOGENOM" id="CLU_032540_0_1_9"/>
<keyword evidence="13 17" id="KW-0961">Cell wall biogenesis/degradation</keyword>
<comment type="similarity">
    <text evidence="4 17">Belongs to the MurCDEF family.</text>
</comment>
<dbReference type="Gene3D" id="3.40.50.720">
    <property type="entry name" value="NAD(P)-binding Rossmann-like Domain"/>
    <property type="match status" value="1"/>
</dbReference>
<evidence type="ECO:0000256" key="4">
    <source>
        <dbReference type="ARBA" id="ARBA00010416"/>
    </source>
</evidence>
<keyword evidence="11 17" id="KW-0133">Cell shape</keyword>
<dbReference type="PANTHER" id="PTHR43692">
    <property type="entry name" value="UDP-N-ACETYLMURAMOYLALANINE--D-GLUTAMATE LIGASE"/>
    <property type="match status" value="1"/>
</dbReference>
<reference evidence="21 22" key="1">
    <citation type="journal article" date="2012" name="J. Bacteriol.">
        <title>Complete Genome Sequence of the Beer Spoilage Organism Pediococcus claussenii ATCC BAA-344T.</title>
        <authorList>
            <person name="Pittet V."/>
            <person name="Abegunde T."/>
            <person name="Marfleet T."/>
            <person name="Haakensen M."/>
            <person name="Morrow K."/>
            <person name="Jayaprakash T."/>
            <person name="Schroeder K."/>
            <person name="Trost B."/>
            <person name="Byrns S."/>
            <person name="Bergsveinson J."/>
            <person name="Kusalik A."/>
            <person name="Ziola B."/>
        </authorList>
    </citation>
    <scope>NUCLEOTIDE SEQUENCE [LARGE SCALE GENOMIC DNA]</scope>
    <source>
        <strain evidence="21 22">ATCC BAA-344</strain>
    </source>
</reference>
<keyword evidence="22" id="KW-1185">Reference proteome</keyword>
<organism evidence="21 22">
    <name type="scientific">Pediococcus claussenii (strain ATCC BAA-344 / DSM 14800 / JCM 18046 / KCTC 3811 / LMG 21948 / P06)</name>
    <dbReference type="NCBI Taxonomy" id="701521"/>
    <lineage>
        <taxon>Bacteria</taxon>
        <taxon>Bacillati</taxon>
        <taxon>Bacillota</taxon>
        <taxon>Bacilli</taxon>
        <taxon>Lactobacillales</taxon>
        <taxon>Lactobacillaceae</taxon>
        <taxon>Pediococcus</taxon>
    </lineage>
</organism>